<dbReference type="EMBL" id="JAAFZH010000004">
    <property type="protein sequence ID" value="NDU95751.1"/>
    <property type="molecule type" value="Genomic_DNA"/>
</dbReference>
<dbReference type="RefSeq" id="WP_163948377.1">
    <property type="nucleotide sequence ID" value="NZ_JAAFZH010000004.1"/>
</dbReference>
<reference evidence="1 2" key="1">
    <citation type="submission" date="2020-02" db="EMBL/GenBank/DDBJ databases">
        <title>Draft genome sequence of two Spirosoma agri KCTC 52727 and Spirosoma terrae KCTC 52035.</title>
        <authorList>
            <person name="Rojas J."/>
            <person name="Ambika Manirajan B."/>
            <person name="Suarez C."/>
            <person name="Ratering S."/>
            <person name="Schnell S."/>
        </authorList>
    </citation>
    <scope>NUCLEOTIDE SEQUENCE [LARGE SCALE GENOMIC DNA]</scope>
    <source>
        <strain evidence="1 2">KCTC 52035</strain>
    </source>
</reference>
<comment type="caution">
    <text evidence="1">The sequence shown here is derived from an EMBL/GenBank/DDBJ whole genome shotgun (WGS) entry which is preliminary data.</text>
</comment>
<protein>
    <submittedName>
        <fullName evidence="1">Uncharacterized protein</fullName>
    </submittedName>
</protein>
<gene>
    <name evidence="1" type="ORF">GK108_12780</name>
</gene>
<organism evidence="1 2">
    <name type="scientific">Spirosoma terrae</name>
    <dbReference type="NCBI Taxonomy" id="1968276"/>
    <lineage>
        <taxon>Bacteria</taxon>
        <taxon>Pseudomonadati</taxon>
        <taxon>Bacteroidota</taxon>
        <taxon>Cytophagia</taxon>
        <taxon>Cytophagales</taxon>
        <taxon>Cytophagaceae</taxon>
        <taxon>Spirosoma</taxon>
    </lineage>
</organism>
<keyword evidence="2" id="KW-1185">Reference proteome</keyword>
<name>A0A6L9L9E4_9BACT</name>
<evidence type="ECO:0000313" key="2">
    <source>
        <dbReference type="Proteomes" id="UP000474175"/>
    </source>
</evidence>
<sequence>MVTTFLKKYKAYLKLRLLILAKRAITPGTTVAYKLDAQIDSILEEIL</sequence>
<proteinExistence type="predicted"/>
<evidence type="ECO:0000313" key="1">
    <source>
        <dbReference type="EMBL" id="NDU95751.1"/>
    </source>
</evidence>
<dbReference type="Proteomes" id="UP000474175">
    <property type="component" value="Unassembled WGS sequence"/>
</dbReference>
<dbReference type="AlphaFoldDB" id="A0A6L9L9E4"/>
<accession>A0A6L9L9E4</accession>